<dbReference type="STRING" id="68895.RR42_s1891"/>
<dbReference type="InterPro" id="IPR050484">
    <property type="entry name" value="Transf_Hexapept/Carb_Anhydrase"/>
</dbReference>
<dbReference type="PANTHER" id="PTHR13061:SF29">
    <property type="entry name" value="GAMMA CARBONIC ANHYDRASE-LIKE 1, MITOCHONDRIAL-RELATED"/>
    <property type="match status" value="1"/>
</dbReference>
<dbReference type="KEGG" id="cbw:RR42_s1891"/>
<dbReference type="Gene3D" id="2.160.10.10">
    <property type="entry name" value="Hexapeptide repeat proteins"/>
    <property type="match status" value="1"/>
</dbReference>
<gene>
    <name evidence="1" type="ORF">RR42_s1891</name>
</gene>
<dbReference type="SUPFAM" id="SSF51161">
    <property type="entry name" value="Trimeric LpxA-like enzymes"/>
    <property type="match status" value="1"/>
</dbReference>
<dbReference type="InterPro" id="IPR047324">
    <property type="entry name" value="LbH_gamma_CA-like"/>
</dbReference>
<protein>
    <submittedName>
        <fullName evidence="1">Carbonic anhydrase, family 3</fullName>
    </submittedName>
</protein>
<dbReference type="PANTHER" id="PTHR13061">
    <property type="entry name" value="DYNACTIN SUBUNIT P25"/>
    <property type="match status" value="1"/>
</dbReference>
<organism evidence="1 2">
    <name type="scientific">Cupriavidus basilensis</name>
    <dbReference type="NCBI Taxonomy" id="68895"/>
    <lineage>
        <taxon>Bacteria</taxon>
        <taxon>Pseudomonadati</taxon>
        <taxon>Pseudomonadota</taxon>
        <taxon>Betaproteobacteria</taxon>
        <taxon>Burkholderiales</taxon>
        <taxon>Burkholderiaceae</taxon>
        <taxon>Cupriavidus</taxon>
    </lineage>
</organism>
<accession>A0A0C4YN33</accession>
<dbReference type="Pfam" id="PF00132">
    <property type="entry name" value="Hexapep"/>
    <property type="match status" value="1"/>
</dbReference>
<reference evidence="1 2" key="1">
    <citation type="journal article" date="2015" name="Genome Announc.">
        <title>Complete Genome Sequence of Cupriavidus basilensis 4G11, Isolated from the Oak Ridge Field Research Center Site.</title>
        <authorList>
            <person name="Ray J."/>
            <person name="Waters R.J."/>
            <person name="Skerker J.M."/>
            <person name="Kuehl J.V."/>
            <person name="Price M.N."/>
            <person name="Huang J."/>
            <person name="Chakraborty R."/>
            <person name="Arkin A.P."/>
            <person name="Deutschbauer A."/>
        </authorList>
    </citation>
    <scope>NUCLEOTIDE SEQUENCE [LARGE SCALE GENOMIC DNA]</scope>
    <source>
        <strain evidence="1">4G11</strain>
    </source>
</reference>
<keyword evidence="2" id="KW-1185">Reference proteome</keyword>
<evidence type="ECO:0000313" key="1">
    <source>
        <dbReference type="EMBL" id="AJG23479.1"/>
    </source>
</evidence>
<dbReference type="InterPro" id="IPR001451">
    <property type="entry name" value="Hexapep"/>
</dbReference>
<name>A0A0C4YN33_9BURK</name>
<dbReference type="CDD" id="cd04645">
    <property type="entry name" value="LbH_gamma_CA_like"/>
    <property type="match status" value="1"/>
</dbReference>
<dbReference type="OrthoDB" id="9803036at2"/>
<sequence length="174" mass="18611">MAIYRIGEKEPTIHPSSYVSEHAVIIGDVEIAEDVSIWPGAVIRGDNEKITIRRGVNVQEGAVLHTDPGFPVEVGEMVSIGHQAMLHGCKVGARSLVGIQAVILNGSELGQQCLVGAGSLIGERKNFPAGGLVMGTPAKQVRELTEEVKAAIEKNADDYINKAKTYKKDLVKLS</sequence>
<dbReference type="GeneID" id="60822432"/>
<dbReference type="AlphaFoldDB" id="A0A0C4YN33"/>
<proteinExistence type="predicted"/>
<dbReference type="RefSeq" id="WP_043355330.1">
    <property type="nucleotide sequence ID" value="NZ_CP010537.1"/>
</dbReference>
<dbReference type="InterPro" id="IPR011004">
    <property type="entry name" value="Trimer_LpxA-like_sf"/>
</dbReference>
<evidence type="ECO:0000313" key="2">
    <source>
        <dbReference type="Proteomes" id="UP000031843"/>
    </source>
</evidence>
<dbReference type="EMBL" id="CP010537">
    <property type="protein sequence ID" value="AJG23479.1"/>
    <property type="molecule type" value="Genomic_DNA"/>
</dbReference>
<dbReference type="Proteomes" id="UP000031843">
    <property type="component" value="Chromosome secondary"/>
</dbReference>